<dbReference type="Gene3D" id="1.10.45.10">
    <property type="entry name" value="Vanillyl-alcohol Oxidase, Chain A, domain 4"/>
    <property type="match status" value="1"/>
</dbReference>
<dbReference type="InterPro" id="IPR010031">
    <property type="entry name" value="FAD_lactone_oxidase-like"/>
</dbReference>
<feature type="domain" description="FAD-binding PCMH-type" evidence="2">
    <location>
        <begin position="11"/>
        <end position="181"/>
    </location>
</feature>
<sequence length="433" mass="46784">MTLWRNWAGTVTASPREVVHAGTVDAVAAAVTRAASAGLTVRVAGSGHSFTPLVATDGLLLHVDELSGVTAVDRERGRVRVLGGTPLHVLNPALQRLGLALPNLGDIDRQTISGAIATGTHGTGMRRQGIASAVCGLTLVLADGSTLTCSVEVDPEVFAAARVGLGALGVVVEVELQCVPAFRLHAKESAQALSRLLPRLQAEVDGHDHVDVLWFPHTDRVSVKRNDVVGAHEGPGPLTPWRARLDDELLANGVFEATNRLAAALPASVPVVNEVAARLLGAREFADDSWRVFCSSRRVRFVESEYAVPRASVGAVIGELRSWFERTRAPVPFPVELRFVGADDVWLSTAFERDSGYVAVHQYHRMDPAPLFAAFEAIVAEHAGRPHWGKVHTLGAQRLRDLYPRFEPFRAVRERLDPGRVFTNAHVRHLLGD</sequence>
<dbReference type="InterPro" id="IPR016171">
    <property type="entry name" value="Vanillyl_alc_oxidase_C-sub2"/>
</dbReference>
<evidence type="ECO:0000256" key="1">
    <source>
        <dbReference type="ARBA" id="ARBA00023002"/>
    </source>
</evidence>
<dbReference type="RefSeq" id="WP_345208193.1">
    <property type="nucleotide sequence ID" value="NZ_BAABGM010000025.1"/>
</dbReference>
<dbReference type="Pfam" id="PF01565">
    <property type="entry name" value="FAD_binding_4"/>
    <property type="match status" value="1"/>
</dbReference>
<dbReference type="Pfam" id="PF04030">
    <property type="entry name" value="ALO"/>
    <property type="match status" value="1"/>
</dbReference>
<dbReference type="PANTHER" id="PTHR43762">
    <property type="entry name" value="L-GULONOLACTONE OXIDASE"/>
    <property type="match status" value="1"/>
</dbReference>
<name>A0ABP8KQ68_9MICO</name>
<reference evidence="4" key="1">
    <citation type="journal article" date="2019" name="Int. J. Syst. Evol. Microbiol.">
        <title>The Global Catalogue of Microorganisms (GCM) 10K type strain sequencing project: providing services to taxonomists for standard genome sequencing and annotation.</title>
        <authorList>
            <consortium name="The Broad Institute Genomics Platform"/>
            <consortium name="The Broad Institute Genome Sequencing Center for Infectious Disease"/>
            <person name="Wu L."/>
            <person name="Ma J."/>
        </authorList>
    </citation>
    <scope>NUCLEOTIDE SEQUENCE [LARGE SCALE GENOMIC DNA]</scope>
    <source>
        <strain evidence="4">JCM 17809</strain>
    </source>
</reference>
<dbReference type="InterPro" id="IPR016169">
    <property type="entry name" value="FAD-bd_PCMH_sub2"/>
</dbReference>
<dbReference type="Gene3D" id="3.30.43.10">
    <property type="entry name" value="Uridine Diphospho-n-acetylenolpyruvylglucosamine Reductase, domain 2"/>
    <property type="match status" value="1"/>
</dbReference>
<dbReference type="SUPFAM" id="SSF56176">
    <property type="entry name" value="FAD-binding/transporter-associated domain-like"/>
    <property type="match status" value="1"/>
</dbReference>
<proteinExistence type="predicted"/>
<evidence type="ECO:0000313" key="4">
    <source>
        <dbReference type="Proteomes" id="UP001500945"/>
    </source>
</evidence>
<dbReference type="PIRSF" id="PIRSF000136">
    <property type="entry name" value="LGO_GLO"/>
    <property type="match status" value="1"/>
</dbReference>
<evidence type="ECO:0000259" key="2">
    <source>
        <dbReference type="PROSITE" id="PS51387"/>
    </source>
</evidence>
<evidence type="ECO:0000313" key="3">
    <source>
        <dbReference type="EMBL" id="GAA4412356.1"/>
    </source>
</evidence>
<comment type="caution">
    <text evidence="3">The sequence shown here is derived from an EMBL/GenBank/DDBJ whole genome shotgun (WGS) entry which is preliminary data.</text>
</comment>
<dbReference type="InterPro" id="IPR016167">
    <property type="entry name" value="FAD-bd_PCMH_sub1"/>
</dbReference>
<keyword evidence="4" id="KW-1185">Reference proteome</keyword>
<dbReference type="NCBIfam" id="TIGR01679">
    <property type="entry name" value="bact_FAD_ox"/>
    <property type="match status" value="1"/>
</dbReference>
<accession>A0ABP8KQ68</accession>
<dbReference type="InterPro" id="IPR007173">
    <property type="entry name" value="ALO_C"/>
</dbReference>
<protein>
    <submittedName>
        <fullName evidence="3">D-arabinono-1,4-lactone oxidase</fullName>
    </submittedName>
</protein>
<dbReference type="Gene3D" id="3.30.70.2520">
    <property type="match status" value="1"/>
</dbReference>
<dbReference type="InterPro" id="IPR016166">
    <property type="entry name" value="FAD-bd_PCMH"/>
</dbReference>
<dbReference type="EMBL" id="BAABGM010000025">
    <property type="protein sequence ID" value="GAA4412356.1"/>
    <property type="molecule type" value="Genomic_DNA"/>
</dbReference>
<organism evidence="3 4">
    <name type="scientific">Fodinibacter luteus</name>
    <dbReference type="NCBI Taxonomy" id="552064"/>
    <lineage>
        <taxon>Bacteria</taxon>
        <taxon>Bacillati</taxon>
        <taxon>Actinomycetota</taxon>
        <taxon>Actinomycetes</taxon>
        <taxon>Micrococcales</taxon>
        <taxon>Intrasporangiaceae</taxon>
        <taxon>Fodinibacter (ex Wang et al. 2009)</taxon>
    </lineage>
</organism>
<dbReference type="InterPro" id="IPR036318">
    <property type="entry name" value="FAD-bd_PCMH-like_sf"/>
</dbReference>
<keyword evidence="1" id="KW-0560">Oxidoreductase</keyword>
<dbReference type="PROSITE" id="PS51387">
    <property type="entry name" value="FAD_PCMH"/>
    <property type="match status" value="1"/>
</dbReference>
<dbReference type="PANTHER" id="PTHR43762:SF1">
    <property type="entry name" value="D-ARABINONO-1,4-LACTONE OXIDASE"/>
    <property type="match status" value="1"/>
</dbReference>
<dbReference type="Proteomes" id="UP001500945">
    <property type="component" value="Unassembled WGS sequence"/>
</dbReference>
<dbReference type="InterPro" id="IPR006094">
    <property type="entry name" value="Oxid_FAD_bind_N"/>
</dbReference>
<gene>
    <name evidence="3" type="ORF">GCM10023168_34060</name>
</gene>
<dbReference type="Gene3D" id="3.30.465.10">
    <property type="match status" value="1"/>
</dbReference>